<gene>
    <name evidence="3" type="primary">106083728</name>
</gene>
<feature type="compositionally biased region" description="Polar residues" evidence="1">
    <location>
        <begin position="182"/>
        <end position="214"/>
    </location>
</feature>
<dbReference type="InterPro" id="IPR026828">
    <property type="entry name" value="SAPC2_1/2"/>
</dbReference>
<dbReference type="VEuPathDB" id="VectorBase:SCAU006403"/>
<proteinExistence type="predicted"/>
<protein>
    <recommendedName>
        <fullName evidence="2">Suppressor APC domain-containing protein</fullName>
    </recommendedName>
</protein>
<keyword evidence="4" id="KW-1185">Reference proteome</keyword>
<dbReference type="AlphaFoldDB" id="A0A1I8PAW1"/>
<accession>A0A1I8PAW1</accession>
<dbReference type="Pfam" id="PF11414">
    <property type="entry name" value="Suppressor_APC"/>
    <property type="match status" value="1"/>
</dbReference>
<reference evidence="3" key="1">
    <citation type="submission" date="2020-05" db="UniProtKB">
        <authorList>
            <consortium name="EnsemblMetazoa"/>
        </authorList>
    </citation>
    <scope>IDENTIFICATION</scope>
    <source>
        <strain evidence="3">USDA</strain>
    </source>
</reference>
<feature type="domain" description="Suppressor APC" evidence="2">
    <location>
        <begin position="51"/>
        <end position="128"/>
    </location>
</feature>
<dbReference type="PANTHER" id="PTHR14907">
    <property type="entry name" value="FI14130P"/>
    <property type="match status" value="1"/>
</dbReference>
<sequence>MHRLKDSDVLVGVLTNNQSINIQNKGMNNMNNNPQVIGTVGNLTASACDALPKAFVQSMKTLFDILDDQRTGYVKFVDIEKGWQDDGSKGLPRGVIESLRKVTPASGLLTFDRFCAGLKLCLLRNQNTQIAAAPPHGDQLQAQTKITAVTNSAPSWKTKSPSKSQRPPSAPALDIENPLPTNPWTGNRTLSLPQLSPDSDGDLTTSSNAICSPYNTPPPPPKPPRASALHANVAISGVTAGGGGILTASNNVMDKAEIRNALQNWQMGVLRNEIDSKDKQKPANFLQQCGYRGSADGGSSSATDSGNFTNLPLKKTPIKRREPRRHTLQNGIDYNMLKRLKQFEEEREVLLLGLDAVDKARDWYMQQLVNVQDRIKYLGRMGSSNEQWSEVQQERLNFQRARVLEVNRSLSVLADTWERGGFPFHFNLAFRTPPKVSSNRAATSLSNSITDRLRQQNRLLANEGHLKSERIVMLEREKQTLLAELFEMKQRSGLARHTNSYLNVLSQSSPGCSTSSGGGLGDADVVY</sequence>
<evidence type="ECO:0000259" key="2">
    <source>
        <dbReference type="Pfam" id="PF25825"/>
    </source>
</evidence>
<organism evidence="3 4">
    <name type="scientific">Stomoxys calcitrans</name>
    <name type="common">Stable fly</name>
    <name type="synonym">Conops calcitrans</name>
    <dbReference type="NCBI Taxonomy" id="35570"/>
    <lineage>
        <taxon>Eukaryota</taxon>
        <taxon>Metazoa</taxon>
        <taxon>Ecdysozoa</taxon>
        <taxon>Arthropoda</taxon>
        <taxon>Hexapoda</taxon>
        <taxon>Insecta</taxon>
        <taxon>Pterygota</taxon>
        <taxon>Neoptera</taxon>
        <taxon>Endopterygota</taxon>
        <taxon>Diptera</taxon>
        <taxon>Brachycera</taxon>
        <taxon>Muscomorpha</taxon>
        <taxon>Muscoidea</taxon>
        <taxon>Muscidae</taxon>
        <taxon>Stomoxys</taxon>
    </lineage>
</organism>
<feature type="compositionally biased region" description="Low complexity" evidence="1">
    <location>
        <begin position="293"/>
        <end position="306"/>
    </location>
</feature>
<dbReference type="PANTHER" id="PTHR14907:SF2">
    <property type="entry name" value="SUPPRESSOR APC DOMAIN-CONTAINING PROTEIN 2"/>
    <property type="match status" value="1"/>
</dbReference>
<feature type="region of interest" description="Disordered" evidence="1">
    <location>
        <begin position="289"/>
        <end position="322"/>
    </location>
</feature>
<feature type="region of interest" description="Disordered" evidence="1">
    <location>
        <begin position="150"/>
        <end position="227"/>
    </location>
</feature>
<feature type="compositionally biased region" description="Pro residues" evidence="1">
    <location>
        <begin position="215"/>
        <end position="224"/>
    </location>
</feature>
<evidence type="ECO:0000256" key="1">
    <source>
        <dbReference type="SAM" id="MobiDB-lite"/>
    </source>
</evidence>
<feature type="region of interest" description="Disordered" evidence="1">
    <location>
        <begin position="507"/>
        <end position="527"/>
    </location>
</feature>
<dbReference type="Gene3D" id="1.10.287.450">
    <property type="entry name" value="Helix hairpin bin"/>
    <property type="match status" value="1"/>
</dbReference>
<evidence type="ECO:0000313" key="4">
    <source>
        <dbReference type="Proteomes" id="UP000095300"/>
    </source>
</evidence>
<name>A0A1I8PAW1_STOCA</name>
<dbReference type="KEGG" id="scac:106083728"/>
<dbReference type="EnsemblMetazoa" id="SCAU006403-RA">
    <property type="protein sequence ID" value="SCAU006403-PA"/>
    <property type="gene ID" value="SCAU006403"/>
</dbReference>
<feature type="compositionally biased region" description="Polar residues" evidence="1">
    <location>
        <begin position="150"/>
        <end position="167"/>
    </location>
</feature>
<dbReference type="InterPro" id="IPR057953">
    <property type="entry name" value="SAPC2_N"/>
</dbReference>
<evidence type="ECO:0000313" key="3">
    <source>
        <dbReference type="EnsemblMetazoa" id="SCAU006403-PA"/>
    </source>
</evidence>
<dbReference type="Proteomes" id="UP000095300">
    <property type="component" value="Unassembled WGS sequence"/>
</dbReference>
<dbReference type="OrthoDB" id="10035013at2759"/>
<dbReference type="Pfam" id="PF25825">
    <property type="entry name" value="SAPC2_N"/>
    <property type="match status" value="1"/>
</dbReference>